<organism evidence="1">
    <name type="scientific">Triticum aestivum</name>
    <name type="common">Wheat</name>
    <dbReference type="NCBI Taxonomy" id="4565"/>
    <lineage>
        <taxon>Eukaryota</taxon>
        <taxon>Viridiplantae</taxon>
        <taxon>Streptophyta</taxon>
        <taxon>Embryophyta</taxon>
        <taxon>Tracheophyta</taxon>
        <taxon>Spermatophyta</taxon>
        <taxon>Magnoliopsida</taxon>
        <taxon>Liliopsida</taxon>
        <taxon>Poales</taxon>
        <taxon>Poaceae</taxon>
        <taxon>BOP clade</taxon>
        <taxon>Pooideae</taxon>
        <taxon>Triticodae</taxon>
        <taxon>Triticeae</taxon>
        <taxon>Triticinae</taxon>
        <taxon>Triticum</taxon>
    </lineage>
</organism>
<dbReference type="Gramene" id="TraesCS4B02G161800.1">
    <property type="protein sequence ID" value="TraesCS4B02G161800.1"/>
    <property type="gene ID" value="TraesCS4B02G161800"/>
</dbReference>
<dbReference type="Gramene" id="TraesKAR4B01G0210790.1">
    <property type="protein sequence ID" value="cds.TraesKAR4B01G0210790.1"/>
    <property type="gene ID" value="TraesKAR4B01G0210790"/>
</dbReference>
<dbReference type="Gramene" id="TraesLAC4B03G02249520.1">
    <property type="protein sequence ID" value="TraesLAC4B03G02249520.1"/>
    <property type="gene ID" value="TraesLAC4B03G02249520"/>
</dbReference>
<dbReference type="Gramene" id="TraesJAG4B03G02306630.1">
    <property type="protein sequence ID" value="TraesJAG4B03G02306630.1"/>
    <property type="gene ID" value="TraesJAG4B03G02306630"/>
</dbReference>
<reference evidence="1" key="1">
    <citation type="submission" date="2018-08" db="EMBL/GenBank/DDBJ databases">
        <authorList>
            <person name="Rossello M."/>
        </authorList>
    </citation>
    <scope>NUCLEOTIDE SEQUENCE [LARGE SCALE GENOMIC DNA]</scope>
    <source>
        <strain evidence="1">cv. Chinese Spring</strain>
    </source>
</reference>
<dbReference type="Gramene" id="TraesWEE_scaffold_009204_01G000100.1">
    <property type="protein sequence ID" value="TraesWEE_scaffold_009204_01G000100.1"/>
    <property type="gene ID" value="TraesWEE_scaffold_009204_01G000100"/>
</dbReference>
<proteinExistence type="predicted"/>
<dbReference type="RefSeq" id="XP_044369710.1">
    <property type="nucleotide sequence ID" value="XM_044513775.1"/>
</dbReference>
<evidence type="ECO:0000313" key="1">
    <source>
        <dbReference type="EnsemblPlants" id="TraesCS4B02G161800.1"/>
    </source>
</evidence>
<sequence length="130" mass="14548">MGGAYWLTLLNSGRVSLDWAAKMANSGASGATGISSDTLYKELWHACARPLITVPHQGERIYYFHMVIWNRGVISSPSMHGQWPQRCCNRARNKDQTAQLHDSHIDELGNNRRTCDMAAECMNRSGLKTP</sequence>
<dbReference type="Gramene" id="TraesCS4B03G0439100.1">
    <property type="protein sequence ID" value="TraesCS4B03G0439100.1.CDS"/>
    <property type="gene ID" value="TraesCS4B03G0439100"/>
</dbReference>
<dbReference type="Gramene" id="TraesSYM4B03G02334830.1">
    <property type="protein sequence ID" value="TraesSYM4B03G02334830.1"/>
    <property type="gene ID" value="TraesSYM4B03G02334830"/>
</dbReference>
<dbReference type="SMR" id="A0A3B6IQK1"/>
<dbReference type="Gramene" id="TraesMAC4B03G02311900.1">
    <property type="protein sequence ID" value="TraesMAC4B03G02311900.1"/>
    <property type="gene ID" value="TraesMAC4B03G02311900"/>
</dbReference>
<dbReference type="EnsemblPlants" id="TraesCS4B02G161800.1">
    <property type="protein sequence ID" value="TraesCS4B02G161800.1"/>
    <property type="gene ID" value="TraesCS4B02G161800"/>
</dbReference>
<reference evidence="1" key="2">
    <citation type="submission" date="2018-10" db="UniProtKB">
        <authorList>
            <consortium name="EnsemblPlants"/>
        </authorList>
    </citation>
    <scope>IDENTIFICATION</scope>
</reference>
<dbReference type="Gramene" id="TraesARI4B03G02334110.1">
    <property type="protein sequence ID" value="TraesARI4B03G02334110.1"/>
    <property type="gene ID" value="TraesARI4B03G02334110"/>
</dbReference>
<dbReference type="Gramene" id="TraesSTA4B03G02292960.1">
    <property type="protein sequence ID" value="TraesSTA4B03G02292960.1"/>
    <property type="gene ID" value="TraesSTA4B03G02292960"/>
</dbReference>
<dbReference type="Gramene" id="TraesCLE_scaffold_017452_01G000100.1">
    <property type="protein sequence ID" value="TraesCLE_scaffold_017452_01G000100.1"/>
    <property type="gene ID" value="TraesCLE_scaffold_017452_01G000100"/>
</dbReference>
<dbReference type="Gramene" id="TraesROB_scaffold_067690_01G000100.1">
    <property type="protein sequence ID" value="TraesROB_scaffold_067690_01G000100.1"/>
    <property type="gene ID" value="TraesROB_scaffold_067690_01G000100"/>
</dbReference>
<name>A0A3B6IQK1_WHEAT</name>
<evidence type="ECO:0000313" key="2">
    <source>
        <dbReference type="Proteomes" id="UP000019116"/>
    </source>
</evidence>
<accession>A0A3B6IQK1</accession>
<dbReference type="GeneID" id="123092092"/>
<gene>
    <name evidence="1" type="primary">LOC123092092</name>
</gene>
<keyword evidence="2" id="KW-1185">Reference proteome</keyword>
<dbReference type="Gramene" id="TraesNOR4B03G02325500.1">
    <property type="protein sequence ID" value="TraesNOR4B03G02325500.1"/>
    <property type="gene ID" value="TraesNOR4B03G02325500"/>
</dbReference>
<dbReference type="Gramene" id="TraesJUL4B03G02330930.1">
    <property type="protein sequence ID" value="TraesJUL4B03G02330930.1"/>
    <property type="gene ID" value="TraesJUL4B03G02330930"/>
</dbReference>
<dbReference type="Proteomes" id="UP000019116">
    <property type="component" value="Chromosome 4B"/>
</dbReference>
<dbReference type="Gramene" id="TraesCAD_scaffold_051036_01G000100.1">
    <property type="protein sequence ID" value="TraesCAD_scaffold_051036_01G000100.1"/>
    <property type="gene ID" value="TraesCAD_scaffold_051036_01G000100"/>
</dbReference>
<dbReference type="AlphaFoldDB" id="A0A3B6IQK1"/>
<protein>
    <submittedName>
        <fullName evidence="1">Uncharacterized protein</fullName>
    </submittedName>
</protein>
<dbReference type="STRING" id="4565.A0A3B6IQK1"/>
<dbReference type="PaxDb" id="4565-Traes_7DS_204F82E02.1"/>